<dbReference type="KEGG" id="llu:AKJ09_04398"/>
<accession>A0A0K1PX84</accession>
<gene>
    <name evidence="2" type="ORF">AKJ09_04398</name>
</gene>
<evidence type="ECO:0000313" key="3">
    <source>
        <dbReference type="Proteomes" id="UP000064967"/>
    </source>
</evidence>
<dbReference type="SUPFAM" id="SSF52266">
    <property type="entry name" value="SGNH hydrolase"/>
    <property type="match status" value="1"/>
</dbReference>
<protein>
    <submittedName>
        <fullName evidence="2">Endo-1,4-beta-xylanase Z</fullName>
    </submittedName>
</protein>
<keyword evidence="2" id="KW-0119">Carbohydrate metabolism</keyword>
<organism evidence="2 3">
    <name type="scientific">Labilithrix luteola</name>
    <dbReference type="NCBI Taxonomy" id="1391654"/>
    <lineage>
        <taxon>Bacteria</taxon>
        <taxon>Pseudomonadati</taxon>
        <taxon>Myxococcota</taxon>
        <taxon>Polyangia</taxon>
        <taxon>Polyangiales</taxon>
        <taxon>Labilitrichaceae</taxon>
        <taxon>Labilithrix</taxon>
    </lineage>
</organism>
<keyword evidence="2" id="KW-0624">Polysaccharide degradation</keyword>
<dbReference type="Gene3D" id="3.40.50.1110">
    <property type="entry name" value="SGNH hydrolase"/>
    <property type="match status" value="1"/>
</dbReference>
<proteinExistence type="predicted"/>
<evidence type="ECO:0000313" key="2">
    <source>
        <dbReference type="EMBL" id="AKU97734.1"/>
    </source>
</evidence>
<dbReference type="GO" id="GO:0045493">
    <property type="term" value="P:xylan catabolic process"/>
    <property type="evidence" value="ECO:0007669"/>
    <property type="project" value="UniProtKB-KW"/>
</dbReference>
<reference evidence="2 3" key="1">
    <citation type="submission" date="2015-08" db="EMBL/GenBank/DDBJ databases">
        <authorList>
            <person name="Babu N.S."/>
            <person name="Beckwith C.J."/>
            <person name="Beseler K.G."/>
            <person name="Brison A."/>
            <person name="Carone J.V."/>
            <person name="Caskin T.P."/>
            <person name="Diamond M."/>
            <person name="Durham M.E."/>
            <person name="Foxe J.M."/>
            <person name="Go M."/>
            <person name="Henderson B.A."/>
            <person name="Jones I.B."/>
            <person name="McGettigan J.A."/>
            <person name="Micheletti S.J."/>
            <person name="Nasrallah M.E."/>
            <person name="Ortiz D."/>
            <person name="Piller C.R."/>
            <person name="Privatt S.R."/>
            <person name="Schneider S.L."/>
            <person name="Sharp S."/>
            <person name="Smith T.C."/>
            <person name="Stanton J.D."/>
            <person name="Ullery H.E."/>
            <person name="Wilson R.J."/>
            <person name="Serrano M.G."/>
            <person name="Buck G."/>
            <person name="Lee V."/>
            <person name="Wang Y."/>
            <person name="Carvalho R."/>
            <person name="Voegtly L."/>
            <person name="Shi R."/>
            <person name="Duckworth R."/>
            <person name="Johnson A."/>
            <person name="Loviza R."/>
            <person name="Walstead R."/>
            <person name="Shah Z."/>
            <person name="Kiflezghi M."/>
            <person name="Wade K."/>
            <person name="Ball S.L."/>
            <person name="Bradley K.W."/>
            <person name="Asai D.J."/>
            <person name="Bowman C.A."/>
            <person name="Russell D.A."/>
            <person name="Pope W.H."/>
            <person name="Jacobs-Sera D."/>
            <person name="Hendrix R.W."/>
            <person name="Hatfull G.F."/>
        </authorList>
    </citation>
    <scope>NUCLEOTIDE SEQUENCE [LARGE SCALE GENOMIC DNA]</scope>
    <source>
        <strain evidence="2 3">DSM 27648</strain>
    </source>
</reference>
<keyword evidence="2" id="KW-0858">Xylan degradation</keyword>
<name>A0A0K1PX84_9BACT</name>
<keyword evidence="3" id="KW-1185">Reference proteome</keyword>
<evidence type="ECO:0000256" key="1">
    <source>
        <dbReference type="SAM" id="MobiDB-lite"/>
    </source>
</evidence>
<dbReference type="EMBL" id="CP012333">
    <property type="protein sequence ID" value="AKU97734.1"/>
    <property type="molecule type" value="Genomic_DNA"/>
</dbReference>
<sequence length="405" mass="43905">MVAILTFSHGSRAAPIDTSGPVDHHPIHHVLATGQSLSVGANGYPALTTAQPYDNIMFAPGVIPGGEGLHKFSPLVERGLETMSSSFANLVGKMAREELHAASNLDPHDLLVSAHGVSGVGYWALKRGTKPYTIGLAQVKAGRDIAKAQGRPYVVRAITNVHGESDHVRQNLRYESDLLTWQADYERDVRAITGQREPVPMFETQMSSFTRYGAATSPIPGAQLAAHVHAPGKLILVGPKYHLPYASDGIHLTNEGYRHMGEDYAKAYRRVVLEGRTWEPVRPQRIARSGATIVVTFYVPSPPLVLDTARVSDPGNYGFEYEEAGPHAPTIRNVAVTGPDTVSVTLSAPSTDKSARLRYAFTGNAHAKAGPRTGPRGNLRDSDTTPSRSNNELFNWCVHFDEPVP</sequence>
<dbReference type="GO" id="GO:0016798">
    <property type="term" value="F:hydrolase activity, acting on glycosyl bonds"/>
    <property type="evidence" value="ECO:0007669"/>
    <property type="project" value="UniProtKB-KW"/>
</dbReference>
<dbReference type="GO" id="GO:0016788">
    <property type="term" value="F:hydrolase activity, acting on ester bonds"/>
    <property type="evidence" value="ECO:0007669"/>
    <property type="project" value="UniProtKB-ARBA"/>
</dbReference>
<feature type="region of interest" description="Disordered" evidence="1">
    <location>
        <begin position="363"/>
        <end position="388"/>
    </location>
</feature>
<keyword evidence="2" id="KW-0326">Glycosidase</keyword>
<dbReference type="InterPro" id="IPR036514">
    <property type="entry name" value="SGNH_hydro_sf"/>
</dbReference>
<dbReference type="Proteomes" id="UP000064967">
    <property type="component" value="Chromosome"/>
</dbReference>
<dbReference type="AlphaFoldDB" id="A0A0K1PX84"/>
<keyword evidence="2" id="KW-0378">Hydrolase</keyword>